<gene>
    <name evidence="1" type="ORF">G2W53_032194</name>
</gene>
<comment type="caution">
    <text evidence="1">The sequence shown here is derived from an EMBL/GenBank/DDBJ whole genome shotgun (WGS) entry which is preliminary data.</text>
</comment>
<name>A0A834W7G7_9FABA</name>
<dbReference type="AlphaFoldDB" id="A0A834W7G7"/>
<dbReference type="EMBL" id="JAAIUW010000010">
    <property type="protein sequence ID" value="KAF7811218.1"/>
    <property type="molecule type" value="Genomic_DNA"/>
</dbReference>
<proteinExistence type="predicted"/>
<reference evidence="1" key="1">
    <citation type="submission" date="2020-09" db="EMBL/GenBank/DDBJ databases">
        <title>Genome-Enabled Discovery of Anthraquinone Biosynthesis in Senna tora.</title>
        <authorList>
            <person name="Kang S.-H."/>
            <person name="Pandey R.P."/>
            <person name="Lee C.-M."/>
            <person name="Sim J.-S."/>
            <person name="Jeong J.-T."/>
            <person name="Choi B.-S."/>
            <person name="Jung M."/>
            <person name="Ginzburg D."/>
            <person name="Zhao K."/>
            <person name="Won S.Y."/>
            <person name="Oh T.-J."/>
            <person name="Yu Y."/>
            <person name="Kim N.-H."/>
            <person name="Lee O.R."/>
            <person name="Lee T.-H."/>
            <person name="Bashyal P."/>
            <person name="Kim T.-S."/>
            <person name="Lee W.-H."/>
            <person name="Kawkins C."/>
            <person name="Kim C.-K."/>
            <person name="Kim J.S."/>
            <person name="Ahn B.O."/>
            <person name="Rhee S.Y."/>
            <person name="Sohng J.K."/>
        </authorList>
    </citation>
    <scope>NUCLEOTIDE SEQUENCE</scope>
    <source>
        <tissue evidence="1">Leaf</tissue>
    </source>
</reference>
<sequence length="48" mass="5356">MANVAHLGNQLNWPTISLAQKTKAFRPVSFWLLGFEGLGWAITVTKKN</sequence>
<protein>
    <submittedName>
        <fullName evidence="1">Uncharacterized protein</fullName>
    </submittedName>
</protein>
<keyword evidence="2" id="KW-1185">Reference proteome</keyword>
<dbReference type="Proteomes" id="UP000634136">
    <property type="component" value="Unassembled WGS sequence"/>
</dbReference>
<evidence type="ECO:0000313" key="1">
    <source>
        <dbReference type="EMBL" id="KAF7811218.1"/>
    </source>
</evidence>
<organism evidence="1 2">
    <name type="scientific">Senna tora</name>
    <dbReference type="NCBI Taxonomy" id="362788"/>
    <lineage>
        <taxon>Eukaryota</taxon>
        <taxon>Viridiplantae</taxon>
        <taxon>Streptophyta</taxon>
        <taxon>Embryophyta</taxon>
        <taxon>Tracheophyta</taxon>
        <taxon>Spermatophyta</taxon>
        <taxon>Magnoliopsida</taxon>
        <taxon>eudicotyledons</taxon>
        <taxon>Gunneridae</taxon>
        <taxon>Pentapetalae</taxon>
        <taxon>rosids</taxon>
        <taxon>fabids</taxon>
        <taxon>Fabales</taxon>
        <taxon>Fabaceae</taxon>
        <taxon>Caesalpinioideae</taxon>
        <taxon>Cassia clade</taxon>
        <taxon>Senna</taxon>
    </lineage>
</organism>
<evidence type="ECO:0000313" key="2">
    <source>
        <dbReference type="Proteomes" id="UP000634136"/>
    </source>
</evidence>
<accession>A0A834W7G7</accession>